<keyword evidence="6 8" id="KW-0482">Metalloprotease</keyword>
<dbReference type="EC" id="3.4.24.-" evidence="9"/>
<accession>A0A0R3TZ58</accession>
<keyword evidence="2 8" id="KW-0645">Protease</keyword>
<feature type="active site" evidence="8">
    <location>
        <position position="127"/>
    </location>
</feature>
<dbReference type="PROSITE" id="PS51864">
    <property type="entry name" value="ASTACIN"/>
    <property type="match status" value="1"/>
</dbReference>
<dbReference type="OrthoDB" id="291007at2759"/>
<dbReference type="InterPro" id="IPR003582">
    <property type="entry name" value="ShKT_dom"/>
</dbReference>
<evidence type="ECO:0000313" key="13">
    <source>
        <dbReference type="Proteomes" id="UP000278807"/>
    </source>
</evidence>
<name>A0A0R3TZ58_RODNA</name>
<gene>
    <name evidence="12" type="ORF">HNAJ_LOCUS13131</name>
</gene>
<evidence type="ECO:0000256" key="9">
    <source>
        <dbReference type="RuleBase" id="RU361183"/>
    </source>
</evidence>
<reference evidence="14" key="1">
    <citation type="submission" date="2017-02" db="UniProtKB">
        <authorList>
            <consortium name="WormBaseParasite"/>
        </authorList>
    </citation>
    <scope>IDENTIFICATION</scope>
</reference>
<comment type="cofactor">
    <cofactor evidence="8 9">
        <name>Zn(2+)</name>
        <dbReference type="ChEBI" id="CHEBI:29105"/>
    </cofactor>
    <text evidence="8 9">Binds 1 zinc ion per subunit.</text>
</comment>
<feature type="domain" description="ShKT" evidence="10">
    <location>
        <begin position="375"/>
        <end position="412"/>
    </location>
</feature>
<feature type="domain" description="Peptidase M12A" evidence="11">
    <location>
        <begin position="29"/>
        <end position="233"/>
    </location>
</feature>
<feature type="binding site" evidence="8">
    <location>
        <position position="126"/>
    </location>
    <ligand>
        <name>Zn(2+)</name>
        <dbReference type="ChEBI" id="CHEBI:29105"/>
        <note>catalytic</note>
    </ligand>
</feature>
<dbReference type="PROSITE" id="PS51670">
    <property type="entry name" value="SHKT"/>
    <property type="match status" value="5"/>
</dbReference>
<comment type="function">
    <text evidence="1">Metalloprotease.</text>
</comment>
<dbReference type="SMART" id="SM00254">
    <property type="entry name" value="ShKT"/>
    <property type="match status" value="5"/>
</dbReference>
<keyword evidence="5 8" id="KW-0862">Zinc</keyword>
<feature type="disulfide bond" evidence="7">
    <location>
        <begin position="318"/>
        <end position="352"/>
    </location>
</feature>
<dbReference type="Proteomes" id="UP000278807">
    <property type="component" value="Unassembled WGS sequence"/>
</dbReference>
<dbReference type="GO" id="GO:0004222">
    <property type="term" value="F:metalloendopeptidase activity"/>
    <property type="evidence" value="ECO:0007669"/>
    <property type="project" value="UniProtKB-UniRule"/>
</dbReference>
<feature type="domain" description="ShKT" evidence="10">
    <location>
        <begin position="266"/>
        <end position="302"/>
    </location>
</feature>
<dbReference type="Gene3D" id="3.40.390.10">
    <property type="entry name" value="Collagenase (Catalytic Domain)"/>
    <property type="match status" value="1"/>
</dbReference>
<feature type="binding site" evidence="8">
    <location>
        <position position="136"/>
    </location>
    <ligand>
        <name>Zn(2+)</name>
        <dbReference type="ChEBI" id="CHEBI:29105"/>
        <note>catalytic</note>
    </ligand>
</feature>
<evidence type="ECO:0000256" key="6">
    <source>
        <dbReference type="ARBA" id="ARBA00023049"/>
    </source>
</evidence>
<feature type="domain" description="ShKT" evidence="10">
    <location>
        <begin position="318"/>
        <end position="352"/>
    </location>
</feature>
<dbReference type="PANTHER" id="PTHR10127">
    <property type="entry name" value="DISCOIDIN, CUB, EGF, LAMININ , AND ZINC METALLOPROTEASE DOMAIN CONTAINING"/>
    <property type="match status" value="1"/>
</dbReference>
<sequence length="623" mass="70339">MLIVWVAFALIYVTTSAEKSEKSLIRSRRAVIPVDAILWSYNRIPYIIDKLYFSKNELRDLQSSIDVWNSETCVNFVPYRRGDKSWVRITDGTSCYSQYMGFKGAPGEQIVTLSRNGCRFYGLYLHELGHVIGLDHEHVRADRDEYLNVDTDGVPDDMKSFFTRKTKNQLLAFDSPYDLQSIMHYGQSSFSVFADKTPIDVKDPKLRPLLKDVYEKDISFWDVRAVNLNYNCKEQCRGSKPKCEFPGFIDKNCKCQTLEGFSKRRCIDSYGASNCARLADQLECYRNSSFMTANCRKTCGFCYVAKLSDLQKVPLVACKDHHEHCKGWSREGQCAKTASYMEMMCPESCGYCNKTRSSHSASNSSNSGKNVDENCTDRYRYTADCEAWAKEGKCESNKLWMHFSCAKSCGVCGPSTGSKRTTVKPAHGMTTTTVAAPTTKADAATPPCKDIYGTVNCQSLAARNMCKSQKSWMMRQCSLTCGFCHLGETTQKPMTTTTIRKPIVKKPMTTLTTTTAHPMTTQLIKTKNTTNSTEFRRERIEVANATVQYLEYCKIGDPPGKCPKYRANCRTAESFRECPNICKNCDPCEDYSKNCAVLKKSGYCKYYPASTIPICRKTCGVCS</sequence>
<comment type="caution">
    <text evidence="7">Lacks conserved residue(s) required for the propagation of feature annotation.</text>
</comment>
<dbReference type="InterPro" id="IPR024079">
    <property type="entry name" value="MetalloPept_cat_dom_sf"/>
</dbReference>
<evidence type="ECO:0000256" key="7">
    <source>
        <dbReference type="PROSITE-ProRule" id="PRU01005"/>
    </source>
</evidence>
<dbReference type="Gene3D" id="1.10.10.1940">
    <property type="match status" value="4"/>
</dbReference>
<evidence type="ECO:0000256" key="1">
    <source>
        <dbReference type="ARBA" id="ARBA00002657"/>
    </source>
</evidence>
<feature type="disulfide bond" evidence="7">
    <location>
        <begin position="588"/>
        <end position="622"/>
    </location>
</feature>
<dbReference type="GO" id="GO:0008270">
    <property type="term" value="F:zinc ion binding"/>
    <property type="evidence" value="ECO:0007669"/>
    <property type="project" value="UniProtKB-UniRule"/>
</dbReference>
<dbReference type="InterPro" id="IPR006026">
    <property type="entry name" value="Peptidase_Metallo"/>
</dbReference>
<evidence type="ECO:0000256" key="5">
    <source>
        <dbReference type="ARBA" id="ARBA00022833"/>
    </source>
</evidence>
<evidence type="ECO:0000256" key="8">
    <source>
        <dbReference type="PROSITE-ProRule" id="PRU01211"/>
    </source>
</evidence>
<evidence type="ECO:0000259" key="10">
    <source>
        <dbReference type="PROSITE" id="PS51670"/>
    </source>
</evidence>
<feature type="binding site" evidence="8">
    <location>
        <position position="130"/>
    </location>
    <ligand>
        <name>Zn(2+)</name>
        <dbReference type="ChEBI" id="CHEBI:29105"/>
        <note>catalytic</note>
    </ligand>
</feature>
<dbReference type="PRINTS" id="PR00480">
    <property type="entry name" value="ASTACIN"/>
</dbReference>
<evidence type="ECO:0000259" key="11">
    <source>
        <dbReference type="PROSITE" id="PS51864"/>
    </source>
</evidence>
<feature type="chain" id="PRO_5043073541" description="Metalloendopeptidase" evidence="9">
    <location>
        <begin position="18"/>
        <end position="623"/>
    </location>
</feature>
<dbReference type="PANTHER" id="PTHR10127:SF780">
    <property type="entry name" value="METALLOENDOPEPTIDASE"/>
    <property type="match status" value="1"/>
</dbReference>
<dbReference type="SUPFAM" id="SSF55486">
    <property type="entry name" value="Metalloproteases ('zincins'), catalytic domain"/>
    <property type="match status" value="1"/>
</dbReference>
<protein>
    <recommendedName>
        <fullName evidence="9">Metalloendopeptidase</fullName>
        <ecNumber evidence="9">3.4.24.-</ecNumber>
    </recommendedName>
</protein>
<evidence type="ECO:0000313" key="12">
    <source>
        <dbReference type="EMBL" id="VDO15036.1"/>
    </source>
</evidence>
<dbReference type="InterPro" id="IPR001506">
    <property type="entry name" value="Peptidase_M12A"/>
</dbReference>
<evidence type="ECO:0000313" key="14">
    <source>
        <dbReference type="WBParaSite" id="HNAJ_0001315701-mRNA-1"/>
    </source>
</evidence>
<keyword evidence="3 8" id="KW-0479">Metal-binding</keyword>
<keyword evidence="7" id="KW-1015">Disulfide bond</keyword>
<reference evidence="12 13" key="2">
    <citation type="submission" date="2018-11" db="EMBL/GenBank/DDBJ databases">
        <authorList>
            <consortium name="Pathogen Informatics"/>
        </authorList>
    </citation>
    <scope>NUCLEOTIDE SEQUENCE [LARGE SCALE GENOMIC DNA]</scope>
</reference>
<dbReference type="Pfam" id="PF01549">
    <property type="entry name" value="ShK"/>
    <property type="match status" value="5"/>
</dbReference>
<feature type="domain" description="ShKT" evidence="10">
    <location>
        <begin position="448"/>
        <end position="484"/>
    </location>
</feature>
<keyword evidence="13" id="KW-1185">Reference proteome</keyword>
<dbReference type="SMART" id="SM00235">
    <property type="entry name" value="ZnMc"/>
    <property type="match status" value="1"/>
</dbReference>
<feature type="signal peptide" evidence="9">
    <location>
        <begin position="1"/>
        <end position="17"/>
    </location>
</feature>
<evidence type="ECO:0000256" key="4">
    <source>
        <dbReference type="ARBA" id="ARBA00022801"/>
    </source>
</evidence>
<dbReference type="WBParaSite" id="HNAJ_0001315701-mRNA-1">
    <property type="protein sequence ID" value="HNAJ_0001315701-mRNA-1"/>
    <property type="gene ID" value="HNAJ_0001315701"/>
</dbReference>
<dbReference type="Pfam" id="PF01400">
    <property type="entry name" value="Astacin"/>
    <property type="match status" value="1"/>
</dbReference>
<dbReference type="GO" id="GO:0006508">
    <property type="term" value="P:proteolysis"/>
    <property type="evidence" value="ECO:0007669"/>
    <property type="project" value="UniProtKB-KW"/>
</dbReference>
<organism evidence="14">
    <name type="scientific">Rodentolepis nana</name>
    <name type="common">Dwarf tapeworm</name>
    <name type="synonym">Hymenolepis nana</name>
    <dbReference type="NCBI Taxonomy" id="102285"/>
    <lineage>
        <taxon>Eukaryota</taxon>
        <taxon>Metazoa</taxon>
        <taxon>Spiralia</taxon>
        <taxon>Lophotrochozoa</taxon>
        <taxon>Platyhelminthes</taxon>
        <taxon>Cestoda</taxon>
        <taxon>Eucestoda</taxon>
        <taxon>Cyclophyllidea</taxon>
        <taxon>Hymenolepididae</taxon>
        <taxon>Rodentolepis</taxon>
    </lineage>
</organism>
<dbReference type="STRING" id="102285.A0A0R3TZ58"/>
<evidence type="ECO:0000256" key="2">
    <source>
        <dbReference type="ARBA" id="ARBA00022670"/>
    </source>
</evidence>
<feature type="domain" description="ShKT" evidence="10">
    <location>
        <begin position="588"/>
        <end position="622"/>
    </location>
</feature>
<dbReference type="AlphaFoldDB" id="A0A0R3TZ58"/>
<dbReference type="EMBL" id="UZAE01015020">
    <property type="protein sequence ID" value="VDO15036.1"/>
    <property type="molecule type" value="Genomic_DNA"/>
</dbReference>
<keyword evidence="9" id="KW-0732">Signal</keyword>
<keyword evidence="4 8" id="KW-0378">Hydrolase</keyword>
<evidence type="ECO:0000256" key="3">
    <source>
        <dbReference type="ARBA" id="ARBA00022723"/>
    </source>
</evidence>
<proteinExistence type="predicted"/>